<evidence type="ECO:0000313" key="2">
    <source>
        <dbReference type="EMBL" id="CAJ1948266.1"/>
    </source>
</evidence>
<dbReference type="EMBL" id="OY731401">
    <property type="protein sequence ID" value="CAJ1948266.1"/>
    <property type="molecule type" value="Genomic_DNA"/>
</dbReference>
<gene>
    <name evidence="2" type="ORF">AYBTSS11_LOCUS13099</name>
</gene>
<dbReference type="PANTHER" id="PTHR31087">
    <property type="match status" value="1"/>
</dbReference>
<name>A0AA86VM68_9FABA</name>
<protein>
    <recommendedName>
        <fullName evidence="4">Protein LURP-one-related 8</fullName>
    </recommendedName>
</protein>
<dbReference type="InterPro" id="IPR025659">
    <property type="entry name" value="Tubby-like_C"/>
</dbReference>
<evidence type="ECO:0000256" key="1">
    <source>
        <dbReference type="ARBA" id="ARBA00005437"/>
    </source>
</evidence>
<comment type="similarity">
    <text evidence="1">Belongs to the LOR family.</text>
</comment>
<evidence type="ECO:0000313" key="3">
    <source>
        <dbReference type="Proteomes" id="UP001189624"/>
    </source>
</evidence>
<dbReference type="Pfam" id="PF04525">
    <property type="entry name" value="LOR"/>
    <property type="match status" value="1"/>
</dbReference>
<dbReference type="SUPFAM" id="SSF54518">
    <property type="entry name" value="Tubby C-terminal domain-like"/>
    <property type="match status" value="1"/>
</dbReference>
<evidence type="ECO:0008006" key="4">
    <source>
        <dbReference type="Google" id="ProtNLM"/>
    </source>
</evidence>
<dbReference type="AlphaFoldDB" id="A0AA86VM68"/>
<dbReference type="Gramene" id="rna-AYBTSS11_LOCUS13099">
    <property type="protein sequence ID" value="CAJ1948266.1"/>
    <property type="gene ID" value="gene-AYBTSS11_LOCUS13099"/>
</dbReference>
<dbReference type="Proteomes" id="UP001189624">
    <property type="component" value="Chromosome 4"/>
</dbReference>
<dbReference type="PANTHER" id="PTHR31087:SF22">
    <property type="entry name" value="PROTEIN LURP-ONE-RELATED 8"/>
    <property type="match status" value="1"/>
</dbReference>
<sequence length="208" mass="22971">MTKVHPNASGGACVSEAERSKSISGGDAVVLTVWKKSLLPNCNGFTVFDARGDLVFRVDNYIARNKRHILLMDAAGTPLLTIRRKRLSFGDTWLVFEGEDDSLKPLFTARKNVNILNKCLAQVFSSSGTGTGTMKKEVAYEMEGSYVQRCCTFYNNNRRKVAEIKMKEAAAGGVAFGADIFRLIVQPHMDTALAMAFLILLHHMFGSR</sequence>
<dbReference type="InterPro" id="IPR007612">
    <property type="entry name" value="LOR"/>
</dbReference>
<dbReference type="InterPro" id="IPR038595">
    <property type="entry name" value="LOR_sf"/>
</dbReference>
<dbReference type="Gene3D" id="2.40.160.200">
    <property type="entry name" value="LURP1-related"/>
    <property type="match status" value="1"/>
</dbReference>
<organism evidence="2 3">
    <name type="scientific">Sphenostylis stenocarpa</name>
    <dbReference type="NCBI Taxonomy" id="92480"/>
    <lineage>
        <taxon>Eukaryota</taxon>
        <taxon>Viridiplantae</taxon>
        <taxon>Streptophyta</taxon>
        <taxon>Embryophyta</taxon>
        <taxon>Tracheophyta</taxon>
        <taxon>Spermatophyta</taxon>
        <taxon>Magnoliopsida</taxon>
        <taxon>eudicotyledons</taxon>
        <taxon>Gunneridae</taxon>
        <taxon>Pentapetalae</taxon>
        <taxon>rosids</taxon>
        <taxon>fabids</taxon>
        <taxon>Fabales</taxon>
        <taxon>Fabaceae</taxon>
        <taxon>Papilionoideae</taxon>
        <taxon>50 kb inversion clade</taxon>
        <taxon>NPAAA clade</taxon>
        <taxon>indigoferoid/millettioid clade</taxon>
        <taxon>Phaseoleae</taxon>
        <taxon>Sphenostylis</taxon>
    </lineage>
</organism>
<proteinExistence type="inferred from homology"/>
<keyword evidence="3" id="KW-1185">Reference proteome</keyword>
<accession>A0AA86VM68</accession>
<reference evidence="2" key="1">
    <citation type="submission" date="2023-10" db="EMBL/GenBank/DDBJ databases">
        <authorList>
            <person name="Domelevo Entfellner J.-B."/>
        </authorList>
    </citation>
    <scope>NUCLEOTIDE SEQUENCE</scope>
</reference>